<dbReference type="GO" id="GO:0047334">
    <property type="term" value="F:diphosphate-fructose-6-phosphate 1-phosphotransferase activity"/>
    <property type="evidence" value="ECO:0007669"/>
    <property type="project" value="UniProtKB-EC"/>
</dbReference>
<feature type="site" description="Important for catalytic activity; stabilizes the transition state when the phosphoryl donor is PPi" evidence="8">
    <location>
        <position position="149"/>
    </location>
</feature>
<dbReference type="SUPFAM" id="SSF53784">
    <property type="entry name" value="Phosphofructokinase"/>
    <property type="match status" value="1"/>
</dbReference>
<gene>
    <name evidence="8" type="primary">pfp</name>
    <name evidence="10" type="ORF">ABK249_16280</name>
</gene>
<dbReference type="Pfam" id="PF00365">
    <property type="entry name" value="PFK"/>
    <property type="match status" value="1"/>
</dbReference>
<comment type="catalytic activity">
    <reaction evidence="7 8">
        <text>beta-D-fructose 6-phosphate + diphosphate = beta-D-fructose 1,6-bisphosphate + phosphate + H(+)</text>
        <dbReference type="Rhea" id="RHEA:13613"/>
        <dbReference type="ChEBI" id="CHEBI:15378"/>
        <dbReference type="ChEBI" id="CHEBI:32966"/>
        <dbReference type="ChEBI" id="CHEBI:33019"/>
        <dbReference type="ChEBI" id="CHEBI:43474"/>
        <dbReference type="ChEBI" id="CHEBI:57634"/>
        <dbReference type="EC" id="2.7.1.90"/>
    </reaction>
</comment>
<comment type="similarity">
    <text evidence="8">Belongs to the phosphofructokinase type A (PFKA) family. PPi-dependent PFK group II subfamily. Clade 'P' sub-subfamily.</text>
</comment>
<reference evidence="10 11" key="1">
    <citation type="submission" date="2024-05" db="EMBL/GenBank/DDBJ databases">
        <title>Neorhizobium sp. Rsf11, a plant growth promoting and heavy metal resistant PAH-degrader.</title>
        <authorList>
            <person name="Golubev S.N."/>
            <person name="Muratova A.Y."/>
            <person name="Markelova M.I."/>
        </authorList>
    </citation>
    <scope>NUCLEOTIDE SEQUENCE [LARGE SCALE GENOMIC DNA]</scope>
    <source>
        <strain evidence="10 11">Rsf11</strain>
    </source>
</reference>
<dbReference type="Gene3D" id="3.40.50.450">
    <property type="match status" value="1"/>
</dbReference>
<feature type="binding site" evidence="8">
    <location>
        <position position="13"/>
    </location>
    <ligand>
        <name>diphosphate</name>
        <dbReference type="ChEBI" id="CHEBI:33019"/>
    </ligand>
</feature>
<evidence type="ECO:0000256" key="3">
    <source>
        <dbReference type="ARBA" id="ARBA00022679"/>
    </source>
</evidence>
<dbReference type="NCBIfam" id="NF005121">
    <property type="entry name" value="PRK06555.1"/>
    <property type="match status" value="1"/>
</dbReference>
<evidence type="ECO:0000256" key="4">
    <source>
        <dbReference type="ARBA" id="ARBA00022723"/>
    </source>
</evidence>
<dbReference type="PIRSF" id="PIRSF036484">
    <property type="entry name" value="PPi-PFK_SMc01852"/>
    <property type="match status" value="1"/>
</dbReference>
<comment type="subcellular location">
    <subcellularLocation>
        <location evidence="8">Cytoplasm</location>
    </subcellularLocation>
</comment>
<keyword evidence="11" id="KW-1185">Reference proteome</keyword>
<evidence type="ECO:0000256" key="5">
    <source>
        <dbReference type="ARBA" id="ARBA00022777"/>
    </source>
</evidence>
<protein>
    <recommendedName>
        <fullName evidence="8">Pyrophosphate--fructose 6-phosphate 1-phosphotransferase</fullName>
        <ecNumber evidence="8">2.7.1.90</ecNumber>
    </recommendedName>
    <alternativeName>
        <fullName evidence="8">6-phosphofructokinase, pyrophosphate dependent</fullName>
    </alternativeName>
    <alternativeName>
        <fullName evidence="8">PPi-dependent phosphofructokinase</fullName>
        <shortName evidence="8">PPi-PFK</shortName>
    </alternativeName>
    <alternativeName>
        <fullName evidence="8">Pyrophosphate-dependent 6-phosphofructose-1-kinase</fullName>
    </alternativeName>
</protein>
<feature type="binding site" evidence="8">
    <location>
        <begin position="150"/>
        <end position="152"/>
    </location>
    <ligand>
        <name>substrate</name>
    </ligand>
</feature>
<comment type="subunit">
    <text evidence="8">Homodimer or homotetramer.</text>
</comment>
<dbReference type="InterPro" id="IPR011405">
    <property type="entry name" value="PPi-PFK_SMc01852"/>
</dbReference>
<evidence type="ECO:0000256" key="2">
    <source>
        <dbReference type="ARBA" id="ARBA00003138"/>
    </source>
</evidence>
<keyword evidence="5 8" id="KW-0418">Kinase</keyword>
<dbReference type="HAMAP" id="MF_01977">
    <property type="entry name" value="Phosphofructokinase_II_P"/>
    <property type="match status" value="1"/>
</dbReference>
<evidence type="ECO:0000313" key="11">
    <source>
        <dbReference type="Proteomes" id="UP001496627"/>
    </source>
</evidence>
<comment type="caution">
    <text evidence="10">The sequence shown here is derived from an EMBL/GenBank/DDBJ whole genome shotgun (WGS) entry which is preliminary data.</text>
</comment>
<evidence type="ECO:0000256" key="8">
    <source>
        <dbReference type="HAMAP-Rule" id="MF_01977"/>
    </source>
</evidence>
<feature type="binding site" evidence="8">
    <location>
        <position position="122"/>
    </location>
    <ligand>
        <name>Mg(2+)</name>
        <dbReference type="ChEBI" id="CHEBI:18420"/>
        <note>catalytic</note>
    </ligand>
</feature>
<comment type="activity regulation">
    <text evidence="8">Non-allosteric.</text>
</comment>
<feature type="binding site" evidence="8">
    <location>
        <begin position="324"/>
        <end position="327"/>
    </location>
    <ligand>
        <name>substrate</name>
    </ligand>
</feature>
<keyword evidence="8" id="KW-0963">Cytoplasm</keyword>
<evidence type="ECO:0000256" key="7">
    <source>
        <dbReference type="ARBA" id="ARBA00048072"/>
    </source>
</evidence>
<dbReference type="PRINTS" id="PR00476">
    <property type="entry name" value="PHFRCTKINASE"/>
</dbReference>
<evidence type="ECO:0000313" key="10">
    <source>
        <dbReference type="EMBL" id="MEQ1406490.1"/>
    </source>
</evidence>
<name>A0ABV0M640_9HYPH</name>
<dbReference type="RefSeq" id="WP_227703074.1">
    <property type="nucleotide sequence ID" value="NZ_JBEAAL010000011.1"/>
</dbReference>
<dbReference type="EMBL" id="JBEAAL010000011">
    <property type="protein sequence ID" value="MEQ1406490.1"/>
    <property type="molecule type" value="Genomic_DNA"/>
</dbReference>
<comment type="function">
    <text evidence="2 8">Catalyzes the phosphorylation of D-fructose 6-phosphate, the first committing step of glycolysis. Uses inorganic phosphate (PPi) as phosphoryl donor instead of ATP like common ATP-dependent phosphofructokinases (ATP-PFKs), which renders the reaction reversible, and can thus function both in glycolysis and gluconeogenesis. Consistently, PPi-PFK can replace the enzymes of both the forward (ATP-PFK) and reverse (fructose-bisphosphatase (FBPase)) reactions.</text>
</comment>
<evidence type="ECO:0000256" key="1">
    <source>
        <dbReference type="ARBA" id="ARBA00001946"/>
    </source>
</evidence>
<feature type="domain" description="Phosphofructokinase" evidence="9">
    <location>
        <begin position="5"/>
        <end position="338"/>
    </location>
</feature>
<feature type="active site" description="Proton acceptor" evidence="8">
    <location>
        <position position="152"/>
    </location>
</feature>
<feature type="binding site" evidence="8">
    <location>
        <begin position="195"/>
        <end position="197"/>
    </location>
    <ligand>
        <name>substrate</name>
    </ligand>
</feature>
<dbReference type="InterPro" id="IPR035966">
    <property type="entry name" value="PKF_sf"/>
</dbReference>
<dbReference type="PANTHER" id="PTHR45770">
    <property type="entry name" value="ATP-DEPENDENT 6-PHOSPHOFRUCTOKINASE 1"/>
    <property type="match status" value="1"/>
</dbReference>
<dbReference type="InterPro" id="IPR022953">
    <property type="entry name" value="ATP_PFK"/>
</dbReference>
<evidence type="ECO:0000259" key="9">
    <source>
        <dbReference type="Pfam" id="PF00365"/>
    </source>
</evidence>
<comment type="pathway">
    <text evidence="8">Carbohydrate degradation; glycolysis; D-glyceraldehyde 3-phosphate and glycerone phosphate from D-glucose: step 3/4.</text>
</comment>
<keyword evidence="6 8" id="KW-0460">Magnesium</keyword>
<evidence type="ECO:0000256" key="6">
    <source>
        <dbReference type="ARBA" id="ARBA00022842"/>
    </source>
</evidence>
<feature type="binding site" evidence="8">
    <location>
        <position position="267"/>
    </location>
    <ligand>
        <name>substrate</name>
    </ligand>
</feature>
<feature type="site" description="Important for catalytic activity and substrate specificity; stabilizes the transition state when the phosphoryl donor is PPi; prevents ATP from binding by mimicking the alpha-phosphate group of ATP" evidence="8">
    <location>
        <position position="123"/>
    </location>
</feature>
<keyword evidence="8" id="KW-0324">Glycolysis</keyword>
<organism evidence="10 11">
    <name type="scientific">Neorhizobium phenanthreniclasticum</name>
    <dbReference type="NCBI Taxonomy" id="3157917"/>
    <lineage>
        <taxon>Bacteria</taxon>
        <taxon>Pseudomonadati</taxon>
        <taxon>Pseudomonadota</taxon>
        <taxon>Alphaproteobacteria</taxon>
        <taxon>Hyphomicrobiales</taxon>
        <taxon>Rhizobiaceae</taxon>
        <taxon>Rhizobium/Agrobacterium group</taxon>
        <taxon>Neorhizobium</taxon>
    </lineage>
</organism>
<dbReference type="InterPro" id="IPR050929">
    <property type="entry name" value="PFKA"/>
</dbReference>
<comment type="cofactor">
    <cofactor evidence="1 8">
        <name>Mg(2+)</name>
        <dbReference type="ChEBI" id="CHEBI:18420"/>
    </cofactor>
</comment>
<keyword evidence="4 8" id="KW-0479">Metal-binding</keyword>
<dbReference type="InterPro" id="IPR000023">
    <property type="entry name" value="Phosphofructokinase_dom"/>
</dbReference>
<proteinExistence type="inferred from homology"/>
<sequence>MAKQKVAMLTAGGLAPCLSSAVGGLIERYNDIAPEIEMVAYRSGYQGVLLGDHIEITQDMREKAYLLHRYGGSPIGNSRVKLTNAADCVKRGLVKEGENPLRIAADRLAQDGVTILHTIGGDDTNTTAADLAAYLGANGYDLTVVGLPKTVDNDVVPIRQSLGAWTAAEVGAHFFDHVSNEQSAAPRTLVIHEVMGRHCGWLTAATARAYIQKTRNNEYVEGLMMNTAMKNIDGLYLPEMAFDLDKEAARLKDVMDKRGFVTLFVSEGACLDAIVAEREAAGEAVKRDAFGHVKIDTINVGNWFQKQFAALLGAERSMVQKSGYFARSAPANAGDLMLIKGMVDLAVESALNKVSGVTGHDEDQNGKLRTIEFPRIKGGKHFDLTAKWFGEVMDYIGQPFAEA</sequence>
<keyword evidence="3 8" id="KW-0808">Transferase</keyword>
<accession>A0ABV0M640</accession>
<dbReference type="EC" id="2.7.1.90" evidence="8"/>
<dbReference type="Proteomes" id="UP001496627">
    <property type="component" value="Unassembled WGS sequence"/>
</dbReference>